<reference evidence="9 10" key="1">
    <citation type="submission" date="2023-06" db="EMBL/GenBank/DDBJ databases">
        <title>Sporosarcina sp. nov., isolated from Korean traditional fermented seafood 'Jeotgal'.</title>
        <authorList>
            <person name="Yang A.I."/>
            <person name="Shin N.-R."/>
        </authorList>
    </citation>
    <scope>NUCLEOTIDE SEQUENCE [LARGE SCALE GENOMIC DNA]</scope>
    <source>
        <strain evidence="9 10">KCTC13119</strain>
    </source>
</reference>
<comment type="function">
    <text evidence="5">May act as an export chaperone for the filament capping protein FliD.</text>
</comment>
<dbReference type="InterPro" id="IPR008622">
    <property type="entry name" value="FliT"/>
</dbReference>
<evidence type="ECO:0000256" key="2">
    <source>
        <dbReference type="ARBA" id="ARBA00022490"/>
    </source>
</evidence>
<dbReference type="SUPFAM" id="SSF58113">
    <property type="entry name" value="Apolipoprotein A-I"/>
    <property type="match status" value="1"/>
</dbReference>
<evidence type="ECO:0000256" key="6">
    <source>
        <dbReference type="ARBA" id="ARBA00093785"/>
    </source>
</evidence>
<organism evidence="9 10">
    <name type="scientific">Sporosarcina saromensis</name>
    <dbReference type="NCBI Taxonomy" id="359365"/>
    <lineage>
        <taxon>Bacteria</taxon>
        <taxon>Bacillati</taxon>
        <taxon>Bacillota</taxon>
        <taxon>Bacilli</taxon>
        <taxon>Bacillales</taxon>
        <taxon>Caryophanaceae</taxon>
        <taxon>Sporosarcina</taxon>
    </lineage>
</organism>
<comment type="subcellular location">
    <subcellularLocation>
        <location evidence="1">Cytoplasm</location>
        <location evidence="1">Cytosol</location>
    </subcellularLocation>
</comment>
<proteinExistence type="inferred from homology"/>
<protein>
    <recommendedName>
        <fullName evidence="7">Flagellar protein FliT</fullName>
    </recommendedName>
</protein>
<gene>
    <name evidence="9" type="ORF">QT711_05520</name>
</gene>
<sequence>MIRASLLRWQEVSRQILTVSANTSEEQRDDAIEKISNLLDERDRLQADISPPFTQAEDELGQSLMQLEKQVVQALERYKQTIRSSITATQSKKEHVKSYVNPYANVSRDGTFYDTKS</sequence>
<keyword evidence="2" id="KW-0963">Cytoplasm</keyword>
<comment type="similarity">
    <text evidence="6">Belongs to the bacillales FliT family.</text>
</comment>
<keyword evidence="8" id="KW-0175">Coiled coil</keyword>
<keyword evidence="3" id="KW-1005">Bacterial flagellum biogenesis</keyword>
<evidence type="ECO:0000256" key="3">
    <source>
        <dbReference type="ARBA" id="ARBA00022795"/>
    </source>
</evidence>
<name>A0ABU4G6P4_9BACL</name>
<dbReference type="Pfam" id="PF05400">
    <property type="entry name" value="FliT"/>
    <property type="match status" value="1"/>
</dbReference>
<keyword evidence="4" id="KW-0143">Chaperone</keyword>
<comment type="caution">
    <text evidence="9">The sequence shown here is derived from an EMBL/GenBank/DDBJ whole genome shotgun (WGS) entry which is preliminary data.</text>
</comment>
<evidence type="ECO:0000256" key="4">
    <source>
        <dbReference type="ARBA" id="ARBA00023186"/>
    </source>
</evidence>
<keyword evidence="10" id="KW-1185">Reference proteome</keyword>
<dbReference type="Proteomes" id="UP001282284">
    <property type="component" value="Unassembled WGS sequence"/>
</dbReference>
<feature type="coiled-coil region" evidence="8">
    <location>
        <begin position="21"/>
        <end position="84"/>
    </location>
</feature>
<accession>A0ABU4G6P4</accession>
<evidence type="ECO:0000256" key="8">
    <source>
        <dbReference type="SAM" id="Coils"/>
    </source>
</evidence>
<evidence type="ECO:0000313" key="10">
    <source>
        <dbReference type="Proteomes" id="UP001282284"/>
    </source>
</evidence>
<evidence type="ECO:0000256" key="7">
    <source>
        <dbReference type="ARBA" id="ARBA00093797"/>
    </source>
</evidence>
<dbReference type="EMBL" id="JAUBDI010000003">
    <property type="protein sequence ID" value="MDW0112634.1"/>
    <property type="molecule type" value="Genomic_DNA"/>
</dbReference>
<evidence type="ECO:0000256" key="1">
    <source>
        <dbReference type="ARBA" id="ARBA00004514"/>
    </source>
</evidence>
<evidence type="ECO:0000313" key="9">
    <source>
        <dbReference type="EMBL" id="MDW0112634.1"/>
    </source>
</evidence>
<evidence type="ECO:0000256" key="5">
    <source>
        <dbReference type="ARBA" id="ARBA00093765"/>
    </source>
</evidence>